<evidence type="ECO:0000313" key="2">
    <source>
        <dbReference type="Proteomes" id="UP000237640"/>
    </source>
</evidence>
<proteinExistence type="predicted"/>
<keyword evidence="2" id="KW-1185">Reference proteome</keyword>
<dbReference type="Proteomes" id="UP000237640">
    <property type="component" value="Unassembled WGS sequence"/>
</dbReference>
<sequence length="73" mass="8536">MNWLIVIPKKTDLKKLKETLAKMEVEFDDELSHTELDDTDYVIEVKADSDFPKKLEVMDASLKVYPNSEIDLY</sequence>
<name>A0A2T0MER4_9FLAO</name>
<evidence type="ECO:0000313" key="1">
    <source>
        <dbReference type="EMBL" id="PRX56054.1"/>
    </source>
</evidence>
<dbReference type="AlphaFoldDB" id="A0A2T0MER4"/>
<protein>
    <submittedName>
        <fullName evidence="1">Uncharacterized protein</fullName>
    </submittedName>
</protein>
<reference evidence="1 2" key="1">
    <citation type="submission" date="2018-03" db="EMBL/GenBank/DDBJ databases">
        <title>Genomic Encyclopedia of Archaeal and Bacterial Type Strains, Phase II (KMG-II): from individual species to whole genera.</title>
        <authorList>
            <person name="Goeker M."/>
        </authorList>
    </citation>
    <scope>NUCLEOTIDE SEQUENCE [LARGE SCALE GENOMIC DNA]</scope>
    <source>
        <strain evidence="1 2">DSM 25027</strain>
    </source>
</reference>
<dbReference type="RefSeq" id="WP_106143074.1">
    <property type="nucleotide sequence ID" value="NZ_PVYX01000001.1"/>
</dbReference>
<accession>A0A2T0MER4</accession>
<organism evidence="1 2">
    <name type="scientific">Flagellimonas meridianipacifica</name>
    <dbReference type="NCBI Taxonomy" id="1080225"/>
    <lineage>
        <taxon>Bacteria</taxon>
        <taxon>Pseudomonadati</taxon>
        <taxon>Bacteroidota</taxon>
        <taxon>Flavobacteriia</taxon>
        <taxon>Flavobacteriales</taxon>
        <taxon>Flavobacteriaceae</taxon>
        <taxon>Flagellimonas</taxon>
    </lineage>
</organism>
<dbReference type="EMBL" id="PVYX01000001">
    <property type="protein sequence ID" value="PRX56054.1"/>
    <property type="molecule type" value="Genomic_DNA"/>
</dbReference>
<gene>
    <name evidence="1" type="ORF">CLV81_0042</name>
</gene>
<comment type="caution">
    <text evidence="1">The sequence shown here is derived from an EMBL/GenBank/DDBJ whole genome shotgun (WGS) entry which is preliminary data.</text>
</comment>